<sequence length="365" mass="39954">MSENAVYEPMQSVYLRPEEFADDAASRLGRANGNTHVRKPGVENVHDGQIMVRLKKKRYIILDYGYTPNQNDHELARTIPHISIPHGAGQTLCTTPDCPRIGIPVLLYDSEPNEPMSLYLRGGLCFSCQRNLNEKRRTQRKRKPDGQSFGEIRIGADVPSVGSGSTNGGRVRYNDQLLELSPDAIVINGPVEGTRTQGPDYRCHQIGSDIFHIVSELSQETLALMHHSSRAQSWSAPTPEIINQAYQKAFLSASRVTFLLTQWKASFDAQQRAAEAAVVASTNFDSRVLNQAVAPGGSSLHHGMALVPSAHFDAPPPSNGYSLCSSSGVAMGGGFEWGLPTIRVSNSPTQLPPTPTDREDDETNY</sequence>
<dbReference type="EMBL" id="JALLPB020000265">
    <property type="protein sequence ID" value="KAL3811377.1"/>
    <property type="molecule type" value="Genomic_DNA"/>
</dbReference>
<evidence type="ECO:0000313" key="2">
    <source>
        <dbReference type="EMBL" id="KAL3811377.1"/>
    </source>
</evidence>
<evidence type="ECO:0000313" key="3">
    <source>
        <dbReference type="Proteomes" id="UP001530377"/>
    </source>
</evidence>
<reference evidence="2 3" key="1">
    <citation type="submission" date="2024-10" db="EMBL/GenBank/DDBJ databases">
        <title>Updated reference genomes for cyclostephanoid diatoms.</title>
        <authorList>
            <person name="Roberts W.R."/>
            <person name="Alverson A.J."/>
        </authorList>
    </citation>
    <scope>NUCLEOTIDE SEQUENCE [LARGE SCALE GENOMIC DNA]</scope>
    <source>
        <strain evidence="2 3">AJA228-03</strain>
    </source>
</reference>
<proteinExistence type="predicted"/>
<comment type="caution">
    <text evidence="2">The sequence shown here is derived from an EMBL/GenBank/DDBJ whole genome shotgun (WGS) entry which is preliminary data.</text>
</comment>
<feature type="region of interest" description="Disordered" evidence="1">
    <location>
        <begin position="342"/>
        <end position="365"/>
    </location>
</feature>
<name>A0ABD3REC4_9STRA</name>
<organism evidence="2 3">
    <name type="scientific">Cyclostephanos tholiformis</name>
    <dbReference type="NCBI Taxonomy" id="382380"/>
    <lineage>
        <taxon>Eukaryota</taxon>
        <taxon>Sar</taxon>
        <taxon>Stramenopiles</taxon>
        <taxon>Ochrophyta</taxon>
        <taxon>Bacillariophyta</taxon>
        <taxon>Coscinodiscophyceae</taxon>
        <taxon>Thalassiosirophycidae</taxon>
        <taxon>Stephanodiscales</taxon>
        <taxon>Stephanodiscaceae</taxon>
        <taxon>Cyclostephanos</taxon>
    </lineage>
</organism>
<accession>A0ABD3REC4</accession>
<evidence type="ECO:0000256" key="1">
    <source>
        <dbReference type="SAM" id="MobiDB-lite"/>
    </source>
</evidence>
<protein>
    <submittedName>
        <fullName evidence="2">Uncharacterized protein</fullName>
    </submittedName>
</protein>
<feature type="region of interest" description="Disordered" evidence="1">
    <location>
        <begin position="135"/>
        <end position="166"/>
    </location>
</feature>
<gene>
    <name evidence="2" type="ORF">ACHAXA_011341</name>
</gene>
<dbReference type="Proteomes" id="UP001530377">
    <property type="component" value="Unassembled WGS sequence"/>
</dbReference>
<dbReference type="AlphaFoldDB" id="A0ABD3REC4"/>
<keyword evidence="3" id="KW-1185">Reference proteome</keyword>